<dbReference type="OrthoDB" id="448455at2759"/>
<keyword evidence="2" id="KW-1185">Reference proteome</keyword>
<gene>
    <name evidence="1" type="ORF">GALMADRAFT_81218</name>
</gene>
<accession>A0A067SED5</accession>
<name>A0A067SED5_GALM3</name>
<dbReference type="Proteomes" id="UP000027222">
    <property type="component" value="Unassembled WGS sequence"/>
</dbReference>
<dbReference type="AlphaFoldDB" id="A0A067SED5"/>
<evidence type="ECO:0000313" key="2">
    <source>
        <dbReference type="Proteomes" id="UP000027222"/>
    </source>
</evidence>
<evidence type="ECO:0000313" key="1">
    <source>
        <dbReference type="EMBL" id="KDR66094.1"/>
    </source>
</evidence>
<dbReference type="HOGENOM" id="CLU_129974_2_0_1"/>
<organism evidence="1 2">
    <name type="scientific">Galerina marginata (strain CBS 339.88)</name>
    <dbReference type="NCBI Taxonomy" id="685588"/>
    <lineage>
        <taxon>Eukaryota</taxon>
        <taxon>Fungi</taxon>
        <taxon>Dikarya</taxon>
        <taxon>Basidiomycota</taxon>
        <taxon>Agaricomycotina</taxon>
        <taxon>Agaricomycetes</taxon>
        <taxon>Agaricomycetidae</taxon>
        <taxon>Agaricales</taxon>
        <taxon>Agaricineae</taxon>
        <taxon>Strophariaceae</taxon>
        <taxon>Galerina</taxon>
    </lineage>
</organism>
<proteinExistence type="predicted"/>
<feature type="non-terminal residue" evidence="1">
    <location>
        <position position="1"/>
    </location>
</feature>
<reference evidence="2" key="1">
    <citation type="journal article" date="2014" name="Proc. Natl. Acad. Sci. U.S.A.">
        <title>Extensive sampling of basidiomycete genomes demonstrates inadequacy of the white-rot/brown-rot paradigm for wood decay fungi.</title>
        <authorList>
            <person name="Riley R."/>
            <person name="Salamov A.A."/>
            <person name="Brown D.W."/>
            <person name="Nagy L.G."/>
            <person name="Floudas D."/>
            <person name="Held B.W."/>
            <person name="Levasseur A."/>
            <person name="Lombard V."/>
            <person name="Morin E."/>
            <person name="Otillar R."/>
            <person name="Lindquist E.A."/>
            <person name="Sun H."/>
            <person name="LaButti K.M."/>
            <person name="Schmutz J."/>
            <person name="Jabbour D."/>
            <person name="Luo H."/>
            <person name="Baker S.E."/>
            <person name="Pisabarro A.G."/>
            <person name="Walton J.D."/>
            <person name="Blanchette R.A."/>
            <person name="Henrissat B."/>
            <person name="Martin F."/>
            <person name="Cullen D."/>
            <person name="Hibbett D.S."/>
            <person name="Grigoriev I.V."/>
        </authorList>
    </citation>
    <scope>NUCLEOTIDE SEQUENCE [LARGE SCALE GENOMIC DNA]</scope>
    <source>
        <strain evidence="2">CBS 339.88</strain>
    </source>
</reference>
<dbReference type="STRING" id="685588.A0A067SED5"/>
<sequence>VTRSNSSAKEIRSWLSPPDSSRNYNEAIKKRQSDTCTWFLDGKRFLDWTERPGFFWVKGKGKFPGNLFEFNG</sequence>
<dbReference type="EMBL" id="KL142427">
    <property type="protein sequence ID" value="KDR66094.1"/>
    <property type="molecule type" value="Genomic_DNA"/>
</dbReference>
<protein>
    <submittedName>
        <fullName evidence="1">Uncharacterized protein</fullName>
    </submittedName>
</protein>